<dbReference type="AlphaFoldDB" id="A0A7V5PP32"/>
<dbReference type="InterPro" id="IPR050736">
    <property type="entry name" value="Sensor_HK_Regulatory"/>
</dbReference>
<evidence type="ECO:0000256" key="3">
    <source>
        <dbReference type="ARBA" id="ARBA00022553"/>
    </source>
</evidence>
<dbReference type="CDD" id="cd00075">
    <property type="entry name" value="HATPase"/>
    <property type="match status" value="1"/>
</dbReference>
<feature type="domain" description="Histidine kinase" evidence="7">
    <location>
        <begin position="224"/>
        <end position="430"/>
    </location>
</feature>
<dbReference type="EMBL" id="DROD01000389">
    <property type="protein sequence ID" value="HHJ52657.1"/>
    <property type="molecule type" value="Genomic_DNA"/>
</dbReference>
<dbReference type="InterPro" id="IPR005467">
    <property type="entry name" value="His_kinase_dom"/>
</dbReference>
<dbReference type="Gene3D" id="1.10.287.130">
    <property type="match status" value="1"/>
</dbReference>
<dbReference type="InterPro" id="IPR003594">
    <property type="entry name" value="HATPase_dom"/>
</dbReference>
<keyword evidence="5" id="KW-0418">Kinase</keyword>
<evidence type="ECO:0000256" key="1">
    <source>
        <dbReference type="ARBA" id="ARBA00000085"/>
    </source>
</evidence>
<feature type="non-terminal residue" evidence="8">
    <location>
        <position position="1"/>
    </location>
</feature>
<dbReference type="CDD" id="cd00082">
    <property type="entry name" value="HisKA"/>
    <property type="match status" value="1"/>
</dbReference>
<evidence type="ECO:0000259" key="7">
    <source>
        <dbReference type="PROSITE" id="PS50109"/>
    </source>
</evidence>
<dbReference type="InterPro" id="IPR029016">
    <property type="entry name" value="GAF-like_dom_sf"/>
</dbReference>
<dbReference type="EC" id="2.7.13.3" evidence="2"/>
<dbReference type="PROSITE" id="PS50109">
    <property type="entry name" value="HIS_KIN"/>
    <property type="match status" value="1"/>
</dbReference>
<dbReference type="InterPro" id="IPR036890">
    <property type="entry name" value="HATPase_C_sf"/>
</dbReference>
<dbReference type="SUPFAM" id="SSF55874">
    <property type="entry name" value="ATPase domain of HSP90 chaperone/DNA topoisomerase II/histidine kinase"/>
    <property type="match status" value="1"/>
</dbReference>
<dbReference type="PANTHER" id="PTHR43711:SF1">
    <property type="entry name" value="HISTIDINE KINASE 1"/>
    <property type="match status" value="1"/>
</dbReference>
<evidence type="ECO:0000256" key="4">
    <source>
        <dbReference type="ARBA" id="ARBA00022679"/>
    </source>
</evidence>
<protein>
    <recommendedName>
        <fullName evidence="2">histidine kinase</fullName>
        <ecNumber evidence="2">2.7.13.3</ecNumber>
    </recommendedName>
</protein>
<sequence>VLNKADGVFTKDDEELLASMASQIAIAIINARLYSALEQKVAELNLLFDVERELNQAYTQEELLQIVINKITQTLQVEAAMIVLLNETRDAFTLRTGKNIDPAVLNAADFTPECVWVNQVIQSKRIFVSNSPEQDKRLAQSAVLSKLPFRLKHLMSVPLLIGEEVIGVMGIFNKAQPNEFFRQDDIRLVQSLSSQIARSIESQRLREEKIKADRLVSIGNMMSTIVHDLRTPMNNILGFVELMPEEDDPEMRTEYAEIVREQIKSLTNMTRDVLDFAKGKTNILPVKYAVNKLIDDFARLYAKDVEKQGYRFEAECKAIGSVYVDPEKVTRVFMNIMKNALEAMEPGGRFSIRAIQTNGEIEFQLSDTGKGIPEEIRDRLFESFVTSGKEGGTGLGLAIVKKIIDQHKGRIEVESETGKGTTFKIFFKKI</sequence>
<dbReference type="PANTHER" id="PTHR43711">
    <property type="entry name" value="TWO-COMPONENT HISTIDINE KINASE"/>
    <property type="match status" value="1"/>
</dbReference>
<dbReference type="SMART" id="SM00387">
    <property type="entry name" value="HATPase_c"/>
    <property type="match status" value="1"/>
</dbReference>
<dbReference type="GO" id="GO:0000155">
    <property type="term" value="F:phosphorelay sensor kinase activity"/>
    <property type="evidence" value="ECO:0007669"/>
    <property type="project" value="InterPro"/>
</dbReference>
<reference evidence="8" key="1">
    <citation type="journal article" date="2020" name="mSystems">
        <title>Genome- and Community-Level Interaction Insights into Carbon Utilization and Element Cycling Functions of Hydrothermarchaeota in Hydrothermal Sediment.</title>
        <authorList>
            <person name="Zhou Z."/>
            <person name="Liu Y."/>
            <person name="Xu W."/>
            <person name="Pan J."/>
            <person name="Luo Z.H."/>
            <person name="Li M."/>
        </authorList>
    </citation>
    <scope>NUCLEOTIDE SEQUENCE [LARGE SCALE GENOMIC DNA]</scope>
    <source>
        <strain evidence="8">HyVt-527</strain>
    </source>
</reference>
<dbReference type="SMART" id="SM00065">
    <property type="entry name" value="GAF"/>
    <property type="match status" value="1"/>
</dbReference>
<comment type="caution">
    <text evidence="8">The sequence shown here is derived from an EMBL/GenBank/DDBJ whole genome shotgun (WGS) entry which is preliminary data.</text>
</comment>
<proteinExistence type="predicted"/>
<dbReference type="InterPro" id="IPR003018">
    <property type="entry name" value="GAF"/>
</dbReference>
<evidence type="ECO:0000256" key="5">
    <source>
        <dbReference type="ARBA" id="ARBA00022777"/>
    </source>
</evidence>
<dbReference type="Pfam" id="PF02518">
    <property type="entry name" value="HATPase_c"/>
    <property type="match status" value="1"/>
</dbReference>
<organism evidence="8">
    <name type="scientific">Caldithrix abyssi</name>
    <dbReference type="NCBI Taxonomy" id="187145"/>
    <lineage>
        <taxon>Bacteria</taxon>
        <taxon>Pseudomonadati</taxon>
        <taxon>Calditrichota</taxon>
        <taxon>Calditrichia</taxon>
        <taxon>Calditrichales</taxon>
        <taxon>Calditrichaceae</taxon>
        <taxon>Caldithrix</taxon>
    </lineage>
</organism>
<evidence type="ECO:0000256" key="2">
    <source>
        <dbReference type="ARBA" id="ARBA00012438"/>
    </source>
</evidence>
<dbReference type="PRINTS" id="PR00344">
    <property type="entry name" value="BCTRLSENSOR"/>
</dbReference>
<dbReference type="SUPFAM" id="SSF47384">
    <property type="entry name" value="Homodimeric domain of signal transducing histidine kinase"/>
    <property type="match status" value="1"/>
</dbReference>
<dbReference type="Pfam" id="PF00512">
    <property type="entry name" value="HisKA"/>
    <property type="match status" value="1"/>
</dbReference>
<keyword evidence="4" id="KW-0808">Transferase</keyword>
<dbReference type="InterPro" id="IPR004358">
    <property type="entry name" value="Sig_transdc_His_kin-like_C"/>
</dbReference>
<name>A0A7V5PP32_CALAY</name>
<dbReference type="Gene3D" id="3.30.450.40">
    <property type="match status" value="2"/>
</dbReference>
<keyword evidence="6" id="KW-0902">Two-component regulatory system</keyword>
<comment type="catalytic activity">
    <reaction evidence="1">
        <text>ATP + protein L-histidine = ADP + protein N-phospho-L-histidine.</text>
        <dbReference type="EC" id="2.7.13.3"/>
    </reaction>
</comment>
<dbReference type="InterPro" id="IPR036097">
    <property type="entry name" value="HisK_dim/P_sf"/>
</dbReference>
<keyword evidence="3" id="KW-0597">Phosphoprotein</keyword>
<dbReference type="SUPFAM" id="SSF55781">
    <property type="entry name" value="GAF domain-like"/>
    <property type="match status" value="2"/>
</dbReference>
<evidence type="ECO:0000313" key="8">
    <source>
        <dbReference type="EMBL" id="HHJ52657.1"/>
    </source>
</evidence>
<evidence type="ECO:0000256" key="6">
    <source>
        <dbReference type="ARBA" id="ARBA00023012"/>
    </source>
</evidence>
<dbReference type="Pfam" id="PF13185">
    <property type="entry name" value="GAF_2"/>
    <property type="match status" value="1"/>
</dbReference>
<dbReference type="SMART" id="SM00388">
    <property type="entry name" value="HisKA"/>
    <property type="match status" value="1"/>
</dbReference>
<accession>A0A7V5PP32</accession>
<gene>
    <name evidence="8" type="ORF">ENJ89_05640</name>
</gene>
<dbReference type="InterPro" id="IPR003661">
    <property type="entry name" value="HisK_dim/P_dom"/>
</dbReference>
<dbReference type="Gene3D" id="3.30.565.10">
    <property type="entry name" value="Histidine kinase-like ATPase, C-terminal domain"/>
    <property type="match status" value="1"/>
</dbReference>
<dbReference type="Proteomes" id="UP000886124">
    <property type="component" value="Unassembled WGS sequence"/>
</dbReference>